<reference evidence="1" key="1">
    <citation type="submission" date="2021-11" db="EMBL/GenBank/DDBJ databases">
        <title>Study of the species diversity of bacterial strains isolated from a unique natural object - Shulgan-Tash cave (Bashkiria).</title>
        <authorList>
            <person name="Sazanova A.L."/>
            <person name="Chirak E.R."/>
            <person name="Safronova V.I."/>
        </authorList>
    </citation>
    <scope>NUCLEOTIDE SEQUENCE</scope>
    <source>
        <strain evidence="1">P1</strain>
    </source>
</reference>
<gene>
    <name evidence="1" type="ORF">LP422_21065</name>
</gene>
<organism evidence="1 2">
    <name type="scientific">Janibacter limosus</name>
    <dbReference type="NCBI Taxonomy" id="53458"/>
    <lineage>
        <taxon>Bacteria</taxon>
        <taxon>Bacillati</taxon>
        <taxon>Actinomycetota</taxon>
        <taxon>Actinomycetes</taxon>
        <taxon>Micrococcales</taxon>
        <taxon>Intrasporangiaceae</taxon>
        <taxon>Janibacter</taxon>
    </lineage>
</organism>
<evidence type="ECO:0000313" key="1">
    <source>
        <dbReference type="EMBL" id="UUZ44756.1"/>
    </source>
</evidence>
<sequence>MWADPRQLEQWWGPETYPATVTEHDLTPGGFVKYHMTSPEGEKFPGGWEVIAVDAPHRLELRDFFADADGNPRGVRAGKPDGHRDHRDRHRRPDGQHLDVGVRRGHAEGPRHGRRRGLHLCSEPARRAAGRLMTMTTTYTVDIFTSLDGFGSVSGGGWGGYWGKQGPELLAHRLAQQEADQRMVFGATTFREFVAMRSD</sequence>
<accession>A0AC61U436</accession>
<dbReference type="EMBL" id="CP087977">
    <property type="protein sequence ID" value="UUZ44756.1"/>
    <property type="molecule type" value="Genomic_DNA"/>
</dbReference>
<protein>
    <submittedName>
        <fullName evidence="1">SRPBCC domain-containing protein</fullName>
    </submittedName>
</protein>
<proteinExistence type="predicted"/>
<evidence type="ECO:0000313" key="2">
    <source>
        <dbReference type="Proteomes" id="UP001059663"/>
    </source>
</evidence>
<name>A0AC61U436_9MICO</name>
<dbReference type="Proteomes" id="UP001059663">
    <property type="component" value="Chromosome"/>
</dbReference>